<dbReference type="SUPFAM" id="SSF49758">
    <property type="entry name" value="Calpain large subunit, middle domain (domain III)"/>
    <property type="match status" value="1"/>
</dbReference>
<dbReference type="SMART" id="SM00230">
    <property type="entry name" value="CysPc"/>
    <property type="match status" value="1"/>
</dbReference>
<evidence type="ECO:0000256" key="2">
    <source>
        <dbReference type="ARBA" id="ARBA00022670"/>
    </source>
</evidence>
<evidence type="ECO:0000313" key="11">
    <source>
        <dbReference type="EMBL" id="CAG9329641.1"/>
    </source>
</evidence>
<dbReference type="SMART" id="SM00720">
    <property type="entry name" value="calpain_III"/>
    <property type="match status" value="1"/>
</dbReference>
<dbReference type="InterPro" id="IPR002048">
    <property type="entry name" value="EF_hand_dom"/>
</dbReference>
<feature type="compositionally biased region" description="Low complexity" evidence="8">
    <location>
        <begin position="1327"/>
        <end position="1336"/>
    </location>
</feature>
<keyword evidence="5" id="KW-0106">Calcium</keyword>
<feature type="domain" description="EF-hand" evidence="10">
    <location>
        <begin position="531"/>
        <end position="560"/>
    </location>
</feature>
<proteinExistence type="inferred from homology"/>
<keyword evidence="12" id="KW-1185">Reference proteome</keyword>
<dbReference type="CDD" id="cd00051">
    <property type="entry name" value="EFh"/>
    <property type="match status" value="2"/>
</dbReference>
<organism evidence="11 12">
    <name type="scientific">Blepharisma stoltei</name>
    <dbReference type="NCBI Taxonomy" id="1481888"/>
    <lineage>
        <taxon>Eukaryota</taxon>
        <taxon>Sar</taxon>
        <taxon>Alveolata</taxon>
        <taxon>Ciliophora</taxon>
        <taxon>Postciliodesmatophora</taxon>
        <taxon>Heterotrichea</taxon>
        <taxon>Heterotrichida</taxon>
        <taxon>Blepharismidae</taxon>
        <taxon>Blepharisma</taxon>
    </lineage>
</organism>
<dbReference type="InterPro" id="IPR018247">
    <property type="entry name" value="EF_Hand_1_Ca_BS"/>
</dbReference>
<keyword evidence="4 7" id="KW-0788">Thiol protease</keyword>
<dbReference type="SUPFAM" id="SSF47473">
    <property type="entry name" value="EF-hand"/>
    <property type="match status" value="5"/>
</dbReference>
<feature type="compositionally biased region" description="Basic and acidic residues" evidence="8">
    <location>
        <begin position="1304"/>
        <end position="1325"/>
    </location>
</feature>
<dbReference type="GO" id="GO:0004198">
    <property type="term" value="F:calcium-dependent cysteine-type endopeptidase activity"/>
    <property type="evidence" value="ECO:0007669"/>
    <property type="project" value="InterPro"/>
</dbReference>
<dbReference type="PROSITE" id="PS50203">
    <property type="entry name" value="CALPAIN_CAT"/>
    <property type="match status" value="1"/>
</dbReference>
<keyword evidence="2 7" id="KW-0645">Protease</keyword>
<dbReference type="InterPro" id="IPR022683">
    <property type="entry name" value="Calpain_III"/>
</dbReference>
<evidence type="ECO:0000256" key="1">
    <source>
        <dbReference type="ARBA" id="ARBA00007623"/>
    </source>
</evidence>
<dbReference type="Gene3D" id="1.10.238.10">
    <property type="entry name" value="EF-hand"/>
    <property type="match status" value="5"/>
</dbReference>
<dbReference type="PRINTS" id="PR00704">
    <property type="entry name" value="CALPAIN"/>
</dbReference>
<evidence type="ECO:0000256" key="3">
    <source>
        <dbReference type="ARBA" id="ARBA00022801"/>
    </source>
</evidence>
<dbReference type="GO" id="GO:0005509">
    <property type="term" value="F:calcium ion binding"/>
    <property type="evidence" value="ECO:0007669"/>
    <property type="project" value="InterPro"/>
</dbReference>
<dbReference type="Pfam" id="PF13202">
    <property type="entry name" value="EF-hand_5"/>
    <property type="match status" value="1"/>
</dbReference>
<protein>
    <submittedName>
        <fullName evidence="11">Uncharacterized protein</fullName>
    </submittedName>
</protein>
<feature type="compositionally biased region" description="Polar residues" evidence="8">
    <location>
        <begin position="1294"/>
        <end position="1303"/>
    </location>
</feature>
<name>A0AAU9JP88_9CILI</name>
<accession>A0AAU9JP88</accession>
<dbReference type="Pfam" id="PF01067">
    <property type="entry name" value="Calpain_III"/>
    <property type="match status" value="1"/>
</dbReference>
<evidence type="ECO:0000256" key="4">
    <source>
        <dbReference type="ARBA" id="ARBA00022807"/>
    </source>
</evidence>
<sequence>MHHSISESKLNEDTNDMVLKQVVSALNERSLTLEECFRAADNDGDGLVSCSELAQFLTKLRLEIPQNVISKLLYILDEDISGNIEANEFYNCLAAYKVSTENHRTNARTYEQEVLVRFIGVINRRGIDPEDIFNMCDTSNSGLVYPRDLEKCLMGMNIKFQQKEIRSLMNIFDADNSGEISRNEFLRHMNVGNQAFQIETVKSNLALPETRTSNAWLSPRNTESKVDWVVSTVTKMESKGLSIAECFESIDTNREGKITLGSCYRSLAKSYPHLSRDELLRLLTFIDSDKDSIINHPEIQEFLNTYSSPNKLSIKQLFSKIALQIQNEGETTSAYFSKYGISGTLDANTFQNQMAKLFGLTAPQAEQIFVSLDLEKSGAVSAKYLVGVIQTYRTDNMQDESDSQQILSTGRDPKEILQKLAKDLINALKVNSLEPINIFRFADKSNKGTVKVSEFQAALQKLIPLIDKKLLKEMETLFPNEIITKEDIITTFQYTKKEEEEGLDQHGLTVEQVFWLRKLIEAMEKVNVTEQNLFTAADLNNDNKVDIFELKAAMKRCFPGVILSHAELTSILSAFDTNKNGGIEKDEFIQRLQDAKTSKHNKRAVNSHSKKLETQMSTDPVSLSPGKSIKLMNQPSLKFGAKIAALPLKHLYKDNKFLTNVHKILSAINPKTPIFQFFEDLGIYPHSIFSLQRLKLIGQDYQISHSDCEEMMRALDTHNKGYVYFYSLFTVLESHRSTMVSFPIPQNPNADPTTVSLLEAIAMSLDFNFPLKNQLPDFLEPIGNDRALDFLKLEQKEINQLRLALPSNAYVYHIATIMQAFLPKLALDPNEVMHCAIHSQQVRSQAAEYFAQFYLNADDVLEKNDLSSKLLRSLDLRPDEANMMQEFIYGNKDGNRPVYQFFTYFDSVYSMYIGGKIRNQFPQLPFNDDRTPLDIRKAYEKMANSITEQRSLYEVSLSELLSESELAEKFVPICKLTSEVLVNYFKYLKMNNNPKIRVYHFIAVLDSYRQGEALGAVPISNDSFIALNENIPLTLSGADWARKKSISLGAIVDKNQIHNMLTFLSSKDLDSLFSLVDATKRNFIYVHQIATLIDIAHHTQGNIGQFPLGQNPKTPREVKSVLQENAKHLDAYHSNAYQYYTENRIDPEESVDRETFLKVFSDEYTSTELNMIFSALEMKNCGYLKVYNYISCLESCCKASPLALSNKISFDPISNVVLNIPGSVSTADYFNDLSPNDILEKAQAVRYLQNKLSITQDKAQRLFNVIDDDIDDKVSGQEIFNKIDSYRGPPPKSTKPTPRNQIEITEKINNESEKKASKEESKTESQPKVPNKPAAVKKAEIKHVDVSPSVFQEGSIDQAIYKIKLYAKANPDGFLALESVFQRIDEEGNGALNTSEFYLGLERLKLGLSSQQKEGLINIADKSKNSTIIYQDFIDFIYNYQFQIKSDGAAPPDSQPLLRSAPKQSDPISEIRDYTIVPSQDFFVRSNPNITTILNSEQAALKRCTELLPKGNASFRDPDFGPEQEKQGAFCLYWNGSPPSSNYPPPEEIKWLSPKEWLPNPCFFNDDISSNDVMQGSLGDCWFIGALSVLATKDELLRGSITNLSSAKQITGENALGISNGVYPPIFHNFSKKGLYVIKFFKDCRWRWVIIDDRLPVFSEIGEVKFIFGHCKDNNELWVSLIEKAYAKLHGCYEALNGGLIDDGLVDLTGHVAEKLKIKGRGGILSVPPEQERQKSDELWQKLRKFKEEGTLMGCSIDSEGVETDVIFDGEPCGLLAKHAYAIIDVLFIPNPKAHNTKKRHRLLRLRNPWGQREWLGKWSDKSPELRDNLDVVKKEIDKLGPDEIFDPENSNDGTFLMCYRDWRRIFDNLFSCVDFPDQWWGVRFQGQWTQQNSGGTPAKMSKANCERWGSNPQYILTLKQKAEAFISLTQEDGRFIKGSVFPYDGIINTACFSVMKMLAAEDRIAAFDSSRIAKLSVMKLHREIQIRETLLPGKYAIIPSTMMAGKIGKFWLSIYLDCDKDKSTVYSAENREDIGDPIEEEEEISKDALTPTMLKEIRDIVAFLATI</sequence>
<dbReference type="InterPro" id="IPR022684">
    <property type="entry name" value="Calpain_cysteine_protease"/>
</dbReference>
<feature type="domain" description="EF-hand" evidence="10">
    <location>
        <begin position="1372"/>
        <end position="1407"/>
    </location>
</feature>
<gene>
    <name evidence="11" type="ORF">BSTOLATCC_MIC49268</name>
</gene>
<keyword evidence="3 7" id="KW-0378">Hydrolase</keyword>
<evidence type="ECO:0000313" key="12">
    <source>
        <dbReference type="Proteomes" id="UP001162131"/>
    </source>
</evidence>
<dbReference type="InterPro" id="IPR036213">
    <property type="entry name" value="Calpain_III_sf"/>
</dbReference>
<dbReference type="InterPro" id="IPR038765">
    <property type="entry name" value="Papain-like_cys_pep_sf"/>
</dbReference>
<evidence type="ECO:0000259" key="10">
    <source>
        <dbReference type="PROSITE" id="PS50222"/>
    </source>
</evidence>
<feature type="domain" description="EF-hand" evidence="10">
    <location>
        <begin position="28"/>
        <end position="63"/>
    </location>
</feature>
<evidence type="ECO:0000259" key="9">
    <source>
        <dbReference type="PROSITE" id="PS50203"/>
    </source>
</evidence>
<dbReference type="SUPFAM" id="SSF54001">
    <property type="entry name" value="Cysteine proteinases"/>
    <property type="match status" value="1"/>
</dbReference>
<dbReference type="Pfam" id="PF13499">
    <property type="entry name" value="EF-hand_7"/>
    <property type="match status" value="2"/>
</dbReference>
<dbReference type="GO" id="GO:0006508">
    <property type="term" value="P:proteolysis"/>
    <property type="evidence" value="ECO:0007669"/>
    <property type="project" value="UniProtKB-KW"/>
</dbReference>
<evidence type="ECO:0000256" key="5">
    <source>
        <dbReference type="ARBA" id="ARBA00022837"/>
    </source>
</evidence>
<dbReference type="PROSITE" id="PS00018">
    <property type="entry name" value="EF_HAND_1"/>
    <property type="match status" value="3"/>
</dbReference>
<evidence type="ECO:0000256" key="7">
    <source>
        <dbReference type="PROSITE-ProRule" id="PRU00239"/>
    </source>
</evidence>
<dbReference type="Gene3D" id="3.90.70.10">
    <property type="entry name" value="Cysteine proteinases"/>
    <property type="match status" value="1"/>
</dbReference>
<dbReference type="Gene3D" id="2.60.120.380">
    <property type="match status" value="1"/>
</dbReference>
<dbReference type="PROSITE" id="PS00139">
    <property type="entry name" value="THIOL_PROTEASE_CYS"/>
    <property type="match status" value="1"/>
</dbReference>
<dbReference type="InterPro" id="IPR001300">
    <property type="entry name" value="Peptidase_C2_calpain_cat"/>
</dbReference>
<dbReference type="PROSITE" id="PS50222">
    <property type="entry name" value="EF_HAND_2"/>
    <property type="match status" value="5"/>
</dbReference>
<feature type="active site" evidence="6 7">
    <location>
        <position position="1581"/>
    </location>
</feature>
<feature type="active site" evidence="6 7">
    <location>
        <position position="1808"/>
    </location>
</feature>
<feature type="active site" evidence="6 7">
    <location>
        <position position="1779"/>
    </location>
</feature>
<dbReference type="InterPro" id="IPR000169">
    <property type="entry name" value="Pept_cys_AS"/>
</dbReference>
<dbReference type="PANTHER" id="PTHR10183:SF379">
    <property type="entry name" value="CALPAIN-5"/>
    <property type="match status" value="1"/>
</dbReference>
<dbReference type="InterPro" id="IPR022682">
    <property type="entry name" value="Calpain_domain_III"/>
</dbReference>
<dbReference type="PANTHER" id="PTHR10183">
    <property type="entry name" value="CALPAIN"/>
    <property type="match status" value="1"/>
</dbReference>
<feature type="domain" description="EF-hand" evidence="10">
    <location>
        <begin position="563"/>
        <end position="598"/>
    </location>
</feature>
<evidence type="ECO:0000256" key="6">
    <source>
        <dbReference type="PIRSR" id="PIRSR622684-1"/>
    </source>
</evidence>
<dbReference type="Pfam" id="PF00648">
    <property type="entry name" value="Peptidase_C2"/>
    <property type="match status" value="1"/>
</dbReference>
<dbReference type="SMART" id="SM00054">
    <property type="entry name" value="EFh"/>
    <property type="match status" value="13"/>
</dbReference>
<dbReference type="CDD" id="cd00044">
    <property type="entry name" value="CysPc"/>
    <property type="match status" value="1"/>
</dbReference>
<feature type="domain" description="Calpain catalytic" evidence="9">
    <location>
        <begin position="1514"/>
        <end position="1873"/>
    </location>
</feature>
<dbReference type="EMBL" id="CAJZBQ010000048">
    <property type="protein sequence ID" value="CAG9329641.1"/>
    <property type="molecule type" value="Genomic_DNA"/>
</dbReference>
<dbReference type="InterPro" id="IPR011992">
    <property type="entry name" value="EF-hand-dom_pair"/>
</dbReference>
<reference evidence="11" key="1">
    <citation type="submission" date="2021-09" db="EMBL/GenBank/DDBJ databases">
        <authorList>
            <consortium name="AG Swart"/>
            <person name="Singh M."/>
            <person name="Singh A."/>
            <person name="Seah K."/>
            <person name="Emmerich C."/>
        </authorList>
    </citation>
    <scope>NUCLEOTIDE SEQUENCE</scope>
    <source>
        <strain evidence="11">ATCC30299</strain>
    </source>
</reference>
<feature type="domain" description="EF-hand" evidence="10">
    <location>
        <begin position="160"/>
        <end position="195"/>
    </location>
</feature>
<feature type="region of interest" description="Disordered" evidence="8">
    <location>
        <begin position="1281"/>
        <end position="1338"/>
    </location>
</feature>
<dbReference type="Proteomes" id="UP001162131">
    <property type="component" value="Unassembled WGS sequence"/>
</dbReference>
<comment type="similarity">
    <text evidence="1">Belongs to the peptidase C2 family.</text>
</comment>
<evidence type="ECO:0000256" key="8">
    <source>
        <dbReference type="SAM" id="MobiDB-lite"/>
    </source>
</evidence>
<comment type="caution">
    <text evidence="11">The sequence shown here is derived from an EMBL/GenBank/DDBJ whole genome shotgun (WGS) entry which is preliminary data.</text>
</comment>